<accession>A0A8S9QTP4</accession>
<protein>
    <submittedName>
        <fullName evidence="1">Uncharacterized protein</fullName>
    </submittedName>
</protein>
<organism evidence="1 2">
    <name type="scientific">Brassica cretica</name>
    <name type="common">Mustard</name>
    <dbReference type="NCBI Taxonomy" id="69181"/>
    <lineage>
        <taxon>Eukaryota</taxon>
        <taxon>Viridiplantae</taxon>
        <taxon>Streptophyta</taxon>
        <taxon>Embryophyta</taxon>
        <taxon>Tracheophyta</taxon>
        <taxon>Spermatophyta</taxon>
        <taxon>Magnoliopsida</taxon>
        <taxon>eudicotyledons</taxon>
        <taxon>Gunneridae</taxon>
        <taxon>Pentapetalae</taxon>
        <taxon>rosids</taxon>
        <taxon>malvids</taxon>
        <taxon>Brassicales</taxon>
        <taxon>Brassicaceae</taxon>
        <taxon>Brassiceae</taxon>
        <taxon>Brassica</taxon>
    </lineage>
</organism>
<dbReference type="Proteomes" id="UP000712600">
    <property type="component" value="Unassembled WGS sequence"/>
</dbReference>
<dbReference type="EMBL" id="QGKX02000996">
    <property type="protein sequence ID" value="KAF3556386.1"/>
    <property type="molecule type" value="Genomic_DNA"/>
</dbReference>
<proteinExistence type="predicted"/>
<sequence length="57" mass="7040">MEWKKRKERACGEEGMRNLWFMGTSIKKRNQWQWRKIEEEDRKVGFAVCPLRESPLR</sequence>
<dbReference type="AlphaFoldDB" id="A0A8S9QTP4"/>
<reference evidence="1" key="1">
    <citation type="submission" date="2019-12" db="EMBL/GenBank/DDBJ databases">
        <title>Genome sequencing and annotation of Brassica cretica.</title>
        <authorList>
            <person name="Studholme D.J."/>
            <person name="Sarris P."/>
        </authorList>
    </citation>
    <scope>NUCLEOTIDE SEQUENCE</scope>
    <source>
        <strain evidence="1">PFS-109/04</strain>
        <tissue evidence="1">Leaf</tissue>
    </source>
</reference>
<name>A0A8S9QTP4_BRACR</name>
<gene>
    <name evidence="1" type="ORF">F2Q69_00012491</name>
</gene>
<evidence type="ECO:0000313" key="1">
    <source>
        <dbReference type="EMBL" id="KAF3556386.1"/>
    </source>
</evidence>
<evidence type="ECO:0000313" key="2">
    <source>
        <dbReference type="Proteomes" id="UP000712600"/>
    </source>
</evidence>
<comment type="caution">
    <text evidence="1">The sequence shown here is derived from an EMBL/GenBank/DDBJ whole genome shotgun (WGS) entry which is preliminary data.</text>
</comment>